<accession>A0AAI8VMR8</accession>
<dbReference type="Proteomes" id="UP001295740">
    <property type="component" value="Unassembled WGS sequence"/>
</dbReference>
<feature type="signal peptide" evidence="1">
    <location>
        <begin position="1"/>
        <end position="21"/>
    </location>
</feature>
<keyword evidence="3" id="KW-1185">Reference proteome</keyword>
<evidence type="ECO:0000313" key="2">
    <source>
        <dbReference type="EMBL" id="CAJ2507437.1"/>
    </source>
</evidence>
<evidence type="ECO:0000256" key="1">
    <source>
        <dbReference type="SAM" id="SignalP"/>
    </source>
</evidence>
<gene>
    <name evidence="2" type="ORF">KHLLAP_LOCUS7905</name>
</gene>
<dbReference type="AlphaFoldDB" id="A0AAI8VMR8"/>
<dbReference type="Pfam" id="PF13668">
    <property type="entry name" value="Ferritin_2"/>
    <property type="match status" value="1"/>
</dbReference>
<organism evidence="2 3">
    <name type="scientific">Anthostomella pinea</name>
    <dbReference type="NCBI Taxonomy" id="933095"/>
    <lineage>
        <taxon>Eukaryota</taxon>
        <taxon>Fungi</taxon>
        <taxon>Dikarya</taxon>
        <taxon>Ascomycota</taxon>
        <taxon>Pezizomycotina</taxon>
        <taxon>Sordariomycetes</taxon>
        <taxon>Xylariomycetidae</taxon>
        <taxon>Xylariales</taxon>
        <taxon>Xylariaceae</taxon>
        <taxon>Anthostomella</taxon>
    </lineage>
</organism>
<proteinExistence type="predicted"/>
<comment type="caution">
    <text evidence="2">The sequence shown here is derived from an EMBL/GenBank/DDBJ whole genome shotgun (WGS) entry which is preliminary data.</text>
</comment>
<sequence>MAIKSIIKACLLSPVVSAAVAKPIHARNASSFAEAQKLADPAYGPIPGESPIYNSYLGVEAPFPGNLRDPVLPTKEGPPATDDIVWQNLLEAEWIIFDFYQKAVESFNASDFIKVGMPNNTYQRIQEIRNNEAGHLRIFQNQISETSIKPGACETQFPYYDPISFLALVTVIEISSMAFLTGLVQQAQLSSSQAAMTAIAEVESRHETWSLIEIWKTNPFGGPSDTVFPYANQILDTTNAFIVPGSCPKLNPEYPSPRQNLPSLSAAKNTTSLLPGSNIGLAFPDPTNQPTFANGTQYYAVFFHGVNNVSIPIDTTCWPKQEIRVTIPAQFDTKGVVIATVADTKGAPTKETIVAGPGIILEQPSALSVKLL</sequence>
<evidence type="ECO:0000313" key="3">
    <source>
        <dbReference type="Proteomes" id="UP001295740"/>
    </source>
</evidence>
<protein>
    <submittedName>
        <fullName evidence="2">Uu.00g086230.m01.CDS01</fullName>
    </submittedName>
</protein>
<feature type="chain" id="PRO_5042579067" evidence="1">
    <location>
        <begin position="22"/>
        <end position="372"/>
    </location>
</feature>
<name>A0AAI8VMR8_9PEZI</name>
<dbReference type="EMBL" id="CAUWAG010000010">
    <property type="protein sequence ID" value="CAJ2507437.1"/>
    <property type="molecule type" value="Genomic_DNA"/>
</dbReference>
<keyword evidence="1" id="KW-0732">Signal</keyword>
<reference evidence="2" key="1">
    <citation type="submission" date="2023-10" db="EMBL/GenBank/DDBJ databases">
        <authorList>
            <person name="Hackl T."/>
        </authorList>
    </citation>
    <scope>NUCLEOTIDE SEQUENCE</scope>
</reference>